<organism evidence="3 4">
    <name type="scientific">Cyclobacterium xiamenense</name>
    <dbReference type="NCBI Taxonomy" id="1297121"/>
    <lineage>
        <taxon>Bacteria</taxon>
        <taxon>Pseudomonadati</taxon>
        <taxon>Bacteroidota</taxon>
        <taxon>Cytophagia</taxon>
        <taxon>Cytophagales</taxon>
        <taxon>Cyclobacteriaceae</taxon>
        <taxon>Cyclobacterium</taxon>
    </lineage>
</organism>
<dbReference type="RefSeq" id="WP_092169085.1">
    <property type="nucleotide sequence ID" value="NZ_FNZH01000001.1"/>
</dbReference>
<gene>
    <name evidence="3" type="ORF">SAMN05192553_101535</name>
</gene>
<sequence>MKRQVYRKSSVGIVNPIFQKRSENSFFSSAPSGTEERISSKEEEQTPEVQLQKQGEEPEDSLQMTQAEEEEQVRSQPEEEMQLQEEEEALQTKEDQPQEKPVKERRADQVEPVLKQEKGRGNPLDSATRQSMEQAFGADFGKVRIHTDHSAQWMNQVMHAKAFAYGNDIFFNDNNYQPGSRDGKKLLAHELTHTLQQKGQKAKQVQGHWSKSEVYQGMDKKRIRAKIQLQFKGAVWNKSSNTSLNTAGLAAAAKNQIEASFQGSIVKNIMGIDVHYEVSTTASLRVIPTLSDLQFGKEHLFVVLDNSHPKVKGTYGRAPFYGSIVYLNERHVPNMISGADANTIPHEVGHTAGLKHLIEKSEEKSTLGAMIKDLHAKVNKDNIMWRGGGHPSYSGAEADTKLVTTNESQLDTIDQNIGDKKLNQLDIFGLVDLYSLEK</sequence>
<dbReference type="AlphaFoldDB" id="A0A1H6U0U8"/>
<feature type="compositionally biased region" description="Acidic residues" evidence="1">
    <location>
        <begin position="78"/>
        <end position="89"/>
    </location>
</feature>
<dbReference type="Proteomes" id="UP000199403">
    <property type="component" value="Unassembled WGS sequence"/>
</dbReference>
<feature type="domain" description="eCIS core" evidence="2">
    <location>
        <begin position="123"/>
        <end position="200"/>
    </location>
</feature>
<dbReference type="Pfam" id="PF13699">
    <property type="entry name" value="eCIS_core"/>
    <property type="match status" value="1"/>
</dbReference>
<name>A0A1H6U0U8_9BACT</name>
<dbReference type="EMBL" id="FNZH01000001">
    <property type="protein sequence ID" value="SEI85106.1"/>
    <property type="molecule type" value="Genomic_DNA"/>
</dbReference>
<accession>A0A1H6U0U8</accession>
<protein>
    <recommendedName>
        <fullName evidence="2">eCIS core domain-containing protein</fullName>
    </recommendedName>
</protein>
<dbReference type="STRING" id="1416801.SAMN05192553_101535"/>
<feature type="compositionally biased region" description="Basic and acidic residues" evidence="1">
    <location>
        <begin position="90"/>
        <end position="120"/>
    </location>
</feature>
<proteinExistence type="predicted"/>
<evidence type="ECO:0000313" key="3">
    <source>
        <dbReference type="EMBL" id="SEI85106.1"/>
    </source>
</evidence>
<feature type="compositionally biased region" description="Basic and acidic residues" evidence="1">
    <location>
        <begin position="34"/>
        <end position="44"/>
    </location>
</feature>
<dbReference type="OrthoDB" id="4317910at2"/>
<evidence type="ECO:0000313" key="4">
    <source>
        <dbReference type="Proteomes" id="UP000199403"/>
    </source>
</evidence>
<keyword evidence="4" id="KW-1185">Reference proteome</keyword>
<evidence type="ECO:0000256" key="1">
    <source>
        <dbReference type="SAM" id="MobiDB-lite"/>
    </source>
</evidence>
<dbReference type="InterPro" id="IPR025295">
    <property type="entry name" value="eCIS_core_dom"/>
</dbReference>
<feature type="region of interest" description="Disordered" evidence="1">
    <location>
        <begin position="20"/>
        <end position="128"/>
    </location>
</feature>
<reference evidence="4" key="1">
    <citation type="submission" date="2016-10" db="EMBL/GenBank/DDBJ databases">
        <authorList>
            <person name="Varghese N."/>
            <person name="Submissions S."/>
        </authorList>
    </citation>
    <scope>NUCLEOTIDE SEQUENCE [LARGE SCALE GENOMIC DNA]</scope>
    <source>
        <strain evidence="4">IBRC-M 10761</strain>
    </source>
</reference>
<evidence type="ECO:0000259" key="2">
    <source>
        <dbReference type="Pfam" id="PF13699"/>
    </source>
</evidence>